<dbReference type="Proteomes" id="UP000813462">
    <property type="component" value="Unassembled WGS sequence"/>
</dbReference>
<dbReference type="InterPro" id="IPR028107">
    <property type="entry name" value="Spatacsin_C_dom"/>
</dbReference>
<proteinExistence type="predicted"/>
<evidence type="ECO:0000259" key="2">
    <source>
        <dbReference type="Pfam" id="PF14649"/>
    </source>
</evidence>
<dbReference type="PANTHER" id="PTHR13650:SF0">
    <property type="entry name" value="SPATACSIN"/>
    <property type="match status" value="1"/>
</dbReference>
<feature type="compositionally biased region" description="Polar residues" evidence="1">
    <location>
        <begin position="2645"/>
        <end position="2655"/>
    </location>
</feature>
<reference evidence="3" key="1">
    <citation type="journal article" date="2021" name="Front. Plant Sci.">
        <title>Chromosome-Scale Genome Assembly for Chinese Sour Jujube and Insights Into Its Genome Evolution and Domestication Signature.</title>
        <authorList>
            <person name="Shen L.-Y."/>
            <person name="Luo H."/>
            <person name="Wang X.-L."/>
            <person name="Wang X.-M."/>
            <person name="Qiu X.-J."/>
            <person name="Liu H."/>
            <person name="Zhou S.-S."/>
            <person name="Jia K.-H."/>
            <person name="Nie S."/>
            <person name="Bao Y.-T."/>
            <person name="Zhang R.-G."/>
            <person name="Yun Q.-Z."/>
            <person name="Chai Y.-H."/>
            <person name="Lu J.-Y."/>
            <person name="Li Y."/>
            <person name="Zhao S.-W."/>
            <person name="Mao J.-F."/>
            <person name="Jia S.-G."/>
            <person name="Mao Y.-M."/>
        </authorList>
    </citation>
    <scope>NUCLEOTIDE SEQUENCE</scope>
    <source>
        <strain evidence="3">AT0</strain>
        <tissue evidence="3">Leaf</tissue>
    </source>
</reference>
<comment type="caution">
    <text evidence="3">The sequence shown here is derived from an EMBL/GenBank/DDBJ whole genome shotgun (WGS) entry which is preliminary data.</text>
</comment>
<feature type="domain" description="Spatacsin C-terminal" evidence="2">
    <location>
        <begin position="2887"/>
        <end position="3178"/>
    </location>
</feature>
<accession>A0A978VFM3</accession>
<dbReference type="GO" id="GO:0005737">
    <property type="term" value="C:cytoplasm"/>
    <property type="evidence" value="ECO:0007669"/>
    <property type="project" value="TreeGrafter"/>
</dbReference>
<feature type="region of interest" description="Disordered" evidence="1">
    <location>
        <begin position="298"/>
        <end position="318"/>
    </location>
</feature>
<sequence>MDLPLRGEGPAILQLQRWGPSHPQLNLSEFREAFISPTRELLLLLSTRREALLLPLITAGSGASSSQALVLPNGLEDSRMDDLPCSSGSSGSVVDDFDNSFFFKNETSGCKSYPYVGDVESLAWGVCGDTYNLHQDALFREFLFVSGNHGVTVHAFCKPNINNARSGIESEKNEFGQGRWVEWGPCATLVRDEESCSETRRNVEDVKVVNGNSEIRNNVVNASGKDDLSRGIDSKRWMQTFFTEVEDIETGDKVWTRFPQKSSYPCSAKVVSFSIFNSNSPFRDFLSQCNSLSNKEPFQEAIHDSDDDPSTNSELPSSGSNFCPKILSTVFGVAMNSLYKCSRVFSSNSHYCIGFVLTLVDPVSSSNSDGSERSMYKNVVLVARLDNWGIQWVCSIKLEENLNVGPLVEWTDFCFSENLLVCLNASGLIVFYSATSGEFVGQLDVLQNFGLKRQSYFLEKSKLSVFADRKSIQVDEVQDSSTSQFGNCCGRRIFSRLMSALHTSLLAVVDEYGVIYVICAGDYLVEECHTNELLPHYKRLGLGMLVGWEVGGSDIGCQRMYPGFDGYFNYSTSSMSKGHFPYLNDSGSNPLQKFQEGNIRGKGKQYSFLSGFSASSEINQMFHSADVKSHLLRKIFLPMYKFSGDDSICFSPFGITRLRRKHNMKDQKGSQIVHFNLRAELAVCDDSCLNSGCEMFYLQGRDVFIGDAIGCTFQGCFYLVTEGGLSVVLPSVSVSSNFFPVESIGYRHSSNHSGTGYQLKDNLELKDFKQPWLPWNIEVLDRVLLYGSTEEADHLCRENGKLLVYLEVPVVVNKGDASSMMLETEEDGWNLKISRIRRLQLALHYLKFDEIELSLEMLVGVNLAEEGILRMLFAAVYLMLFKVGSENDVSAASRLLVLAARFATKMIRKYGLLQYNGYPQGGRQLLSLPSVLPDKVQTEVQNSQRLQEMAHFLEIIRNLQSRLSSKFKRPGQGSVDGGEASRLVDADLSQDEPELSIVSVDTSSLETPDQHEISFPASAGSANYAENLVLTPVEPKSHFDPEDLSEVSAFVPRGGLLENPKEMFVRWKIDNLDLKTVVNDALLSGRLPLAVLQLHLHRSRGLVSDKEPHDTFMEVRDIGRAIAYDLFLKGETGLAVATLQRLGEDVETSLKQLLFGTVRRSLRAQLTEEMKRYGYLVPYELKILDTISLIERLYPSSSFWKTFIGRQKEYMRVPASSNPPRRNYLRLLHSHVINNFTIECNEVDGVVLGSWANVDENPLVPLADEGNPQSGYWAAAAIWSSDWDQRTIDRIVLDQSSFMGVHVLWESQLEYYICRNDWAEVSKLLDLIPDAILVDGSLQVSLDGLHPASVGCERESSSYSNYLCSLEELDVVCMEVRDVKVLRFAAIIMSSTWLKVLVEEKLARRLIFLKEYWEGTAEIVPLLARSGLITGKYKIPSDVDLVESISDLKSLDGGVTFNSDSIQSLHKLLLHHCVNCNLPYLLDLYLEHHELVVHNDSLYSLQDAAGDCEWAKWLLLSRVKGSEYDASFSNARSITSQNLVPTANLNVHEMDEIIRTVDDIAEGGGELAALATLMYAPAPIQNCLSSGSVKRHSSSSAQCTLENLKPTLQRFPTLWRTLVSACFGQDTTYSYYGPKKKNALLEYLNWRDHVFFSTGRDTSLLQMLPCWFPKSVRRLIQLYVQGPLGWQSIPGMPIGETLLHREIDFSINVDEHAEIGAMSWEATIQKHIEEELYDPALEETGLGLEHQLHRGRALCAFKRLLTVRVQKLKSEGKSRAAEHGQKNVQSDVLTLLAPITESEESLLSSVVPLAIMHFEDSVLVASCAFLLELCGLSASMLRVDIAALRRISAYYKTTENNESTRQLSPKSSAFHAVSREGDITESLAQALADEYLHQDVASIAKQKEILSLRNGRKSSRALMLVLQNLEKVSLPTMVDGKTCGAWLLSGNGDGIELRSQQKAASQHWNLVTVFCQMHQLPLSTKYLAVLARDNDWVGYLSEAQVGGYPFDTVIQVASKEFSDPRLRIHILTVLKGMQSRKKASSSPYPDTTEKSTEISFLDEDICIPVELFTILAECEKQKSPGAALLMKAKDLSWSILAMIASCFPDVSPLSCLTVWLEITAARETSSIKVNDIASQIADNVGAAVEASNSLPAGSRALTFHYNRRNPKRRRLLEPGGRDVSPATVSDKSTGHVVENVIAQEIVVEDERRVDIGEHNKLHSDSDDGPVSLSKMVAVLCEQRLFLPLLRAFEMFLPSCSLLSFIRALQAFSQMRLSEASAHLGSFSARIKEEPIHLQANIGREGQIGTTWISDTAIKAADAMLSTCPSPYEKRCLLQLLAATDFGDGGSAATYYRRLYWKINLAEPSLRKDDVLHLGNETLDDASLLTALEKNSHWEQARNWAKQLEASGGPWKSAVHRVTETQNMVGSWISNVAGDCSAESMVAEWKEFLWDVPEERVALWGHCQTLFIRYSFPALQAGLFFLKHAEAVEKDLPARELHELLLLSLQWLSGMITLSNPVYPLHLLREIETKVWLLAVESEAQVKSEGEFSLTNSIRDSITKNSSNIIDRTASIITKMDNHINAIRNRTVEKHDAREINTVHYKNQFDASYSTTASGNTKAKRRAKGYVSLRRPLLDPADKTVDSDEVSSSHNSKNDVQLQDENIRMETSFSRWEERVGPAELERAVLSLLEFGQITAAKQLQHKLSPHLIPSEFVLVDAALKLAAISTPSGLVSISILDEDVRSVMQSHGILTNQHQMEPMQVLESLATIFTEGCGRGLCKRIIAVVKAANVLGLSFSEAFDKQPTELLQLLSLKAQESFEEAYLLVQTHSMPAANIAQILAESFLKGLLAAHRGGYMDSQKEEGPAPLLWRFSDFLKWAELCPSEPEIGHALMRMVITGQEIPHACEVELLILSHHFYKSSACLDGVDVLVALAATRVEAYVSEGDFPCLARLITGVGNFHALNFILGILIENGQLDLLLQKYSAAADTNAGTAEAVRGFRMAVLTSLKHFNSNDLDAFAMVYNHFDMKHETASLLESRARQSLDQWFSRNDKDQNEDLLDSMRYFIEAAEVHSSIDAGNKTRSACAQASLLSLQIRMPDFQWLYQSETNARRALVEQSRFQEALIVAEAYGLNQPSEWALVLWNQMLKPELLEEFVAEFVAVLPLQSSMLADLARFYRAEVAARGDQSQFSVWLTGGGLPAEWAKYLGRSFRCLLRRTRDLRLRMQLAVLATGFTDVIDACSKALDKVPENAGPLVLRRGHGGAYLPLM</sequence>
<feature type="region of interest" description="Disordered" evidence="1">
    <location>
        <begin position="2636"/>
        <end position="2655"/>
    </location>
</feature>
<organism evidence="3 4">
    <name type="scientific">Ziziphus jujuba var. spinosa</name>
    <dbReference type="NCBI Taxonomy" id="714518"/>
    <lineage>
        <taxon>Eukaryota</taxon>
        <taxon>Viridiplantae</taxon>
        <taxon>Streptophyta</taxon>
        <taxon>Embryophyta</taxon>
        <taxon>Tracheophyta</taxon>
        <taxon>Spermatophyta</taxon>
        <taxon>Magnoliopsida</taxon>
        <taxon>eudicotyledons</taxon>
        <taxon>Gunneridae</taxon>
        <taxon>Pentapetalae</taxon>
        <taxon>rosids</taxon>
        <taxon>fabids</taxon>
        <taxon>Rosales</taxon>
        <taxon>Rhamnaceae</taxon>
        <taxon>Paliureae</taxon>
        <taxon>Ziziphus</taxon>
    </lineage>
</organism>
<protein>
    <recommendedName>
        <fullName evidence="2">Spatacsin C-terminal domain-containing protein</fullName>
    </recommendedName>
</protein>
<dbReference type="PANTHER" id="PTHR13650">
    <property type="entry name" value="SPATACSIN"/>
    <property type="match status" value="1"/>
</dbReference>
<evidence type="ECO:0000256" key="1">
    <source>
        <dbReference type="SAM" id="MobiDB-lite"/>
    </source>
</evidence>
<dbReference type="Pfam" id="PF14649">
    <property type="entry name" value="Spatacsin_C"/>
    <property type="match status" value="1"/>
</dbReference>
<evidence type="ECO:0000313" key="4">
    <source>
        <dbReference type="Proteomes" id="UP000813462"/>
    </source>
</evidence>
<name>A0A978VFM3_ZIZJJ</name>
<gene>
    <name evidence="3" type="ORF">FEM48_Zijuj05G0155200</name>
</gene>
<dbReference type="InterPro" id="IPR028103">
    <property type="entry name" value="Spatacsin"/>
</dbReference>
<evidence type="ECO:0000313" key="3">
    <source>
        <dbReference type="EMBL" id="KAH7529162.1"/>
    </source>
</evidence>
<dbReference type="EMBL" id="JAEACU010000005">
    <property type="protein sequence ID" value="KAH7529162.1"/>
    <property type="molecule type" value="Genomic_DNA"/>
</dbReference>